<dbReference type="EMBL" id="JAWCUD010000025">
    <property type="protein sequence ID" value="MDU0206399.1"/>
    <property type="molecule type" value="Genomic_DNA"/>
</dbReference>
<name>A0ABU3RQE6_9BACL</name>
<gene>
    <name evidence="1" type="ORF">RQP52_35615</name>
</gene>
<comment type="caution">
    <text evidence="1">The sequence shown here is derived from an EMBL/GenBank/DDBJ whole genome shotgun (WGS) entry which is preliminary data.</text>
</comment>
<sequence length="57" mass="6368">MPTTFCGTTQTGRSIDKRFEVDAANAARYFLKSRGVPEEFVWDAVALHTSVGIVEYK</sequence>
<evidence type="ECO:0000313" key="1">
    <source>
        <dbReference type="EMBL" id="MDU0206399.1"/>
    </source>
</evidence>
<proteinExistence type="predicted"/>
<dbReference type="Proteomes" id="UP001260980">
    <property type="component" value="Unassembled WGS sequence"/>
</dbReference>
<dbReference type="RefSeq" id="WP_315956194.1">
    <property type="nucleotide sequence ID" value="NZ_JAWCUD010000025.1"/>
</dbReference>
<reference evidence="1 2" key="1">
    <citation type="submission" date="2023-10" db="EMBL/GenBank/DDBJ databases">
        <title>Paenibacillus strain PFR10 Genome sequencing and assembly.</title>
        <authorList>
            <person name="Kim I."/>
        </authorList>
    </citation>
    <scope>NUCLEOTIDE SEQUENCE [LARGE SCALE GENOMIC DNA]</scope>
    <source>
        <strain evidence="1 2">PFR10</strain>
    </source>
</reference>
<accession>A0ABU3RQE6</accession>
<organism evidence="1 2">
    <name type="scientific">Paenibacillus violae</name>
    <dbReference type="NCBI Taxonomy" id="3077234"/>
    <lineage>
        <taxon>Bacteria</taxon>
        <taxon>Bacillati</taxon>
        <taxon>Bacillota</taxon>
        <taxon>Bacilli</taxon>
        <taxon>Bacillales</taxon>
        <taxon>Paenibacillaceae</taxon>
        <taxon>Paenibacillus</taxon>
    </lineage>
</organism>
<protein>
    <submittedName>
        <fullName evidence="1">Uncharacterized protein</fullName>
    </submittedName>
</protein>
<evidence type="ECO:0000313" key="2">
    <source>
        <dbReference type="Proteomes" id="UP001260980"/>
    </source>
</evidence>
<keyword evidence="2" id="KW-1185">Reference proteome</keyword>